<dbReference type="KEGG" id="ruj:E5Z56_02235"/>
<dbReference type="InterPro" id="IPR045197">
    <property type="entry name" value="NUP210-like"/>
</dbReference>
<dbReference type="AlphaFoldDB" id="A0A4P8XTF6"/>
<dbReference type="OrthoDB" id="1816394at2"/>
<evidence type="ECO:0000313" key="2">
    <source>
        <dbReference type="EMBL" id="QCT06241.1"/>
    </source>
</evidence>
<dbReference type="PROSITE" id="PS51257">
    <property type="entry name" value="PROKAR_LIPOPROTEIN"/>
    <property type="match status" value="1"/>
</dbReference>
<dbReference type="SUPFAM" id="SSF49373">
    <property type="entry name" value="Invasin/intimin cell-adhesion fragments"/>
    <property type="match status" value="3"/>
</dbReference>
<organism evidence="2 3">
    <name type="scientific">Ruminococcus bovis</name>
    <dbReference type="NCBI Taxonomy" id="2564099"/>
    <lineage>
        <taxon>Bacteria</taxon>
        <taxon>Bacillati</taxon>
        <taxon>Bacillota</taxon>
        <taxon>Clostridia</taxon>
        <taxon>Eubacteriales</taxon>
        <taxon>Oscillospiraceae</taxon>
        <taxon>Ruminococcus</taxon>
    </lineage>
</organism>
<dbReference type="RefSeq" id="WP_138156328.1">
    <property type="nucleotide sequence ID" value="NZ_CP039381.1"/>
</dbReference>
<dbReference type="PANTHER" id="PTHR23019:SF0">
    <property type="entry name" value="NUCLEAR PORE MEMBRANE GLYCOPROTEIN 210"/>
    <property type="match status" value="1"/>
</dbReference>
<feature type="domain" description="BIG2" evidence="1">
    <location>
        <begin position="28"/>
        <end position="104"/>
    </location>
</feature>
<feature type="domain" description="BIG2" evidence="1">
    <location>
        <begin position="110"/>
        <end position="185"/>
    </location>
</feature>
<dbReference type="InterPro" id="IPR003343">
    <property type="entry name" value="Big_2"/>
</dbReference>
<evidence type="ECO:0000313" key="3">
    <source>
        <dbReference type="Proteomes" id="UP000301475"/>
    </source>
</evidence>
<dbReference type="InterPro" id="IPR008964">
    <property type="entry name" value="Invasin/intimin_cell_adhesion"/>
</dbReference>
<dbReference type="PANTHER" id="PTHR23019">
    <property type="entry name" value="NUCLEAR PORE MEMBRANE GLYCOPROTEIN GP210-RELATED"/>
    <property type="match status" value="1"/>
</dbReference>
<dbReference type="Gene3D" id="2.60.40.1080">
    <property type="match status" value="3"/>
</dbReference>
<name>A0A4P8XTF6_9FIRM</name>
<proteinExistence type="predicted"/>
<protein>
    <submittedName>
        <fullName evidence="2">Ig domain-containing protein</fullName>
    </submittedName>
</protein>
<dbReference type="SMART" id="SM00635">
    <property type="entry name" value="BID_2"/>
    <property type="match status" value="3"/>
</dbReference>
<accession>A0A4P8XTF6</accession>
<dbReference type="Proteomes" id="UP000301475">
    <property type="component" value="Chromosome"/>
</dbReference>
<dbReference type="Pfam" id="PF02368">
    <property type="entry name" value="Big_2"/>
    <property type="match status" value="3"/>
</dbReference>
<dbReference type="EMBL" id="CP039381">
    <property type="protein sequence ID" value="QCT06241.1"/>
    <property type="molecule type" value="Genomic_DNA"/>
</dbReference>
<reference evidence="2 3" key="1">
    <citation type="submission" date="2019-04" db="EMBL/GenBank/DDBJ databases">
        <authorList>
            <person name="Embree M."/>
            <person name="Gaffney J.R."/>
        </authorList>
    </citation>
    <scope>NUCLEOTIDE SEQUENCE [LARGE SCALE GENOMIC DNA]</scope>
    <source>
        <strain evidence="2 3">JE7A12</strain>
    </source>
</reference>
<sequence length="463" mass="49186">MKRIISMSLVLALAIVFTTILGGCGKVDVEDITLSDKSVKLQLKDKFELSATVTPKNAAEPMVYWDSSDSSVVTVKSGVLTAVGEGKATVKAFTSNGVSDECKVTVDNVLASKLTLNKSKFTLMLGATENLVYTITPKNVTNSSIEWESSNTKVATVENGKVTGKGAGECTITATSSNGLKAKCKVTVKVKPTGVVINKHSVNVGTNKSIQLSATVKPDNTAYKDVMWESSNESIATVDSKGKVTGKKAGTCKIYATTKNNKYDYCKVVVTQEDLKFSGNGNKTLSNVTVTKGVYAITMTHEGKGTFTVIGSDGDGRAYTYVDTTGKYTGTNLYAKGKSDGVEGATIKVAATGKWTIKIKAITYDGTDNITGSGECVSKMFAGTDNKQTVKLKNKGDDDFTVFLFDETGKQIGVLCDEIDDYEGTVSATLNKNKSYFIVVKSSGTWSVDFGSGSKVTTVKNTN</sequence>
<keyword evidence="3" id="KW-1185">Reference proteome</keyword>
<feature type="domain" description="BIG2" evidence="1">
    <location>
        <begin position="191"/>
        <end position="267"/>
    </location>
</feature>
<evidence type="ECO:0000259" key="1">
    <source>
        <dbReference type="SMART" id="SM00635"/>
    </source>
</evidence>
<gene>
    <name evidence="2" type="ORF">E5Z56_02235</name>
</gene>